<accession>A0ABR4CW62</accession>
<keyword evidence="2" id="KW-1185">Reference proteome</keyword>
<comment type="caution">
    <text evidence="1">The sequence shown here is derived from an EMBL/GenBank/DDBJ whole genome shotgun (WGS) entry which is preliminary data.</text>
</comment>
<dbReference type="Proteomes" id="UP001595075">
    <property type="component" value="Unassembled WGS sequence"/>
</dbReference>
<dbReference type="SUPFAM" id="SSF53448">
    <property type="entry name" value="Nucleotide-diphospho-sugar transferases"/>
    <property type="match status" value="1"/>
</dbReference>
<name>A0ABR4CW62_9HELO</name>
<evidence type="ECO:0000313" key="2">
    <source>
        <dbReference type="Proteomes" id="UP001595075"/>
    </source>
</evidence>
<gene>
    <name evidence="1" type="ORF">VTL71DRAFT_10924</name>
</gene>
<dbReference type="PANTHER" id="PTHR11183">
    <property type="entry name" value="GLYCOGENIN SUBFAMILY MEMBER"/>
    <property type="match status" value="1"/>
</dbReference>
<evidence type="ECO:0000313" key="1">
    <source>
        <dbReference type="EMBL" id="KAL2073598.1"/>
    </source>
</evidence>
<sequence>MTLATPIMKRKGPQQPLLDLPDFLEDSPFLPHFDARADAEWKKNRQPKPTYRQILNSKPVRTILGVLLAFVGLIYARRAVREHHVWTRLTGPSCFYTKPVTVPTLASTIDVDWSTFAYVQYATNLEYLCNAVMIFETLHRLESKADRLLMYPSKYSLDASSGTPETRLLLKARDELNVTLKGIRVQHENSAAYSGPNWADSYTKLLAFDQKEYTRLLVLDSDATILQPLDELFLLPSATAVMPRAWWLDYPFLSSHFMLIEPSGPEYWRVQKEMEHARLGYYDMEIMNKLYGRQCLVLPHQPYALLTGEFRAESHAKWLEGGSQEVWDPDMVRKEARVVHFSDDPLPKPWLATKKQLEKSQPKCIGGVGFDEDCRARDIWLELYADFRGRRKDVCGM</sequence>
<evidence type="ECO:0008006" key="3">
    <source>
        <dbReference type="Google" id="ProtNLM"/>
    </source>
</evidence>
<protein>
    <recommendedName>
        <fullName evidence="3">Nucleotide-diphospho-sugar transferase</fullName>
    </recommendedName>
</protein>
<proteinExistence type="predicted"/>
<reference evidence="1 2" key="1">
    <citation type="journal article" date="2024" name="Commun. Biol.">
        <title>Comparative genomic analysis of thermophilic fungi reveals convergent evolutionary adaptations and gene losses.</title>
        <authorList>
            <person name="Steindorff A.S."/>
            <person name="Aguilar-Pontes M.V."/>
            <person name="Robinson A.J."/>
            <person name="Andreopoulos B."/>
            <person name="LaButti K."/>
            <person name="Kuo A."/>
            <person name="Mondo S."/>
            <person name="Riley R."/>
            <person name="Otillar R."/>
            <person name="Haridas S."/>
            <person name="Lipzen A."/>
            <person name="Grimwood J."/>
            <person name="Schmutz J."/>
            <person name="Clum A."/>
            <person name="Reid I.D."/>
            <person name="Moisan M.C."/>
            <person name="Butler G."/>
            <person name="Nguyen T.T.M."/>
            <person name="Dewar K."/>
            <person name="Conant G."/>
            <person name="Drula E."/>
            <person name="Henrissat B."/>
            <person name="Hansel C."/>
            <person name="Singer S."/>
            <person name="Hutchinson M.I."/>
            <person name="de Vries R.P."/>
            <person name="Natvig D.O."/>
            <person name="Powell A.J."/>
            <person name="Tsang A."/>
            <person name="Grigoriev I.V."/>
        </authorList>
    </citation>
    <scope>NUCLEOTIDE SEQUENCE [LARGE SCALE GENOMIC DNA]</scope>
    <source>
        <strain evidence="1 2">CBS 494.80</strain>
    </source>
</reference>
<dbReference type="EMBL" id="JAZHXI010000003">
    <property type="protein sequence ID" value="KAL2073598.1"/>
    <property type="molecule type" value="Genomic_DNA"/>
</dbReference>
<dbReference type="InterPro" id="IPR050587">
    <property type="entry name" value="GNT1/Glycosyltrans_8"/>
</dbReference>
<dbReference type="Gene3D" id="3.90.550.10">
    <property type="entry name" value="Spore Coat Polysaccharide Biosynthesis Protein SpsA, Chain A"/>
    <property type="match status" value="1"/>
</dbReference>
<organism evidence="1 2">
    <name type="scientific">Oculimacula yallundae</name>
    <dbReference type="NCBI Taxonomy" id="86028"/>
    <lineage>
        <taxon>Eukaryota</taxon>
        <taxon>Fungi</taxon>
        <taxon>Dikarya</taxon>
        <taxon>Ascomycota</taxon>
        <taxon>Pezizomycotina</taxon>
        <taxon>Leotiomycetes</taxon>
        <taxon>Helotiales</taxon>
        <taxon>Ploettnerulaceae</taxon>
        <taxon>Oculimacula</taxon>
    </lineage>
</organism>
<dbReference type="InterPro" id="IPR029044">
    <property type="entry name" value="Nucleotide-diphossugar_trans"/>
</dbReference>